<sequence>MQLASFYARPTFNSWRSCPGERSGDLRHQENEDQNILFILLSKKRILFSKIRKSSLEFLIRGRTGFCL</sequence>
<evidence type="ECO:0000313" key="1">
    <source>
        <dbReference type="EMBL" id="GFT44313.1"/>
    </source>
</evidence>
<protein>
    <submittedName>
        <fullName evidence="1">Uncharacterized protein</fullName>
    </submittedName>
</protein>
<accession>A0A8X6TT47</accession>
<gene>
    <name evidence="1" type="ORF">NPIL_532891</name>
</gene>
<dbReference type="EMBL" id="BMAW01015531">
    <property type="protein sequence ID" value="GFT44313.1"/>
    <property type="molecule type" value="Genomic_DNA"/>
</dbReference>
<organism evidence="1 2">
    <name type="scientific">Nephila pilipes</name>
    <name type="common">Giant wood spider</name>
    <name type="synonym">Nephila maculata</name>
    <dbReference type="NCBI Taxonomy" id="299642"/>
    <lineage>
        <taxon>Eukaryota</taxon>
        <taxon>Metazoa</taxon>
        <taxon>Ecdysozoa</taxon>
        <taxon>Arthropoda</taxon>
        <taxon>Chelicerata</taxon>
        <taxon>Arachnida</taxon>
        <taxon>Araneae</taxon>
        <taxon>Araneomorphae</taxon>
        <taxon>Entelegynae</taxon>
        <taxon>Araneoidea</taxon>
        <taxon>Nephilidae</taxon>
        <taxon>Nephila</taxon>
    </lineage>
</organism>
<evidence type="ECO:0000313" key="2">
    <source>
        <dbReference type="Proteomes" id="UP000887013"/>
    </source>
</evidence>
<dbReference type="AlphaFoldDB" id="A0A8X6TT47"/>
<name>A0A8X6TT47_NEPPI</name>
<dbReference type="Proteomes" id="UP000887013">
    <property type="component" value="Unassembled WGS sequence"/>
</dbReference>
<proteinExistence type="predicted"/>
<keyword evidence="2" id="KW-1185">Reference proteome</keyword>
<reference evidence="1" key="1">
    <citation type="submission" date="2020-08" db="EMBL/GenBank/DDBJ databases">
        <title>Multicomponent nature underlies the extraordinary mechanical properties of spider dragline silk.</title>
        <authorList>
            <person name="Kono N."/>
            <person name="Nakamura H."/>
            <person name="Mori M."/>
            <person name="Yoshida Y."/>
            <person name="Ohtoshi R."/>
            <person name="Malay A.D."/>
            <person name="Moran D.A.P."/>
            <person name="Tomita M."/>
            <person name="Numata K."/>
            <person name="Arakawa K."/>
        </authorList>
    </citation>
    <scope>NUCLEOTIDE SEQUENCE</scope>
</reference>
<comment type="caution">
    <text evidence="1">The sequence shown here is derived from an EMBL/GenBank/DDBJ whole genome shotgun (WGS) entry which is preliminary data.</text>
</comment>